<protein>
    <submittedName>
        <fullName evidence="4">ATP-binding cassette domain-containing protein</fullName>
    </submittedName>
</protein>
<dbReference type="Proteomes" id="UP001307705">
    <property type="component" value="Unassembled WGS sequence"/>
</dbReference>
<proteinExistence type="predicted"/>
<dbReference type="RefSeq" id="WP_338227171.1">
    <property type="nucleotide sequence ID" value="NZ_BTPE01000002.1"/>
</dbReference>
<keyword evidence="1" id="KW-0547">Nucleotide-binding</keyword>
<dbReference type="PANTHER" id="PTHR43158:SF2">
    <property type="entry name" value="SKFA PEPTIDE EXPORT ATP-BINDING PROTEIN SKFE"/>
    <property type="match status" value="1"/>
</dbReference>
<name>A0ABQ6PYI2_9BACT</name>
<dbReference type="Gene3D" id="3.40.50.300">
    <property type="entry name" value="P-loop containing nucleotide triphosphate hydrolases"/>
    <property type="match status" value="2"/>
</dbReference>
<dbReference type="InterPro" id="IPR027417">
    <property type="entry name" value="P-loop_NTPase"/>
</dbReference>
<sequence length="491" mass="56448">MTSKTLLQIENARVNYLGKASFEDLNFTWREGEHWAITGDSGRELTAFLETLRGTTHLPEGKIERPFADQYIIQKTEEGIVHSFRDLIAYVSQQYRFRNKSNLQNFYFQQRFNSSEADETATVKEYLIQNSTPTPGPWSLEVVADLLRLSPLLDSSILKLSNGETRRLALALGLLRQPKIYLMDQPMTGLDQESRAAFGDFLKEIISKGIHVLLTIPSTEIPDGITHIAQLGLGQITQTWPIKEYPKSSGFTQELPWDMDLLERLCANFHIPKEEVIRLENIHIQYGEKVILGQIDWTIEAGDRWQLRGKNGSGKSTLISLLIGENPQAYSQNFWLFGRKRGSGESIWEVKKPIGFVAPELVRFFPANQTVYKVIASGFFDTMGLFKKLNSEQESKIQEWVDLFRLKPFLHHPIQRIPLENQRWALLARALIKAPKLLILDEASQGMDERQREIFKHTIEKILEKTGLTLIYVSHYREDIPDSVDRIFTLE</sequence>
<organism evidence="4 5">
    <name type="scientific">Algoriphagus taiwanensis</name>
    <dbReference type="NCBI Taxonomy" id="1445656"/>
    <lineage>
        <taxon>Bacteria</taxon>
        <taxon>Pseudomonadati</taxon>
        <taxon>Bacteroidota</taxon>
        <taxon>Cytophagia</taxon>
        <taxon>Cytophagales</taxon>
        <taxon>Cyclobacteriaceae</taxon>
        <taxon>Algoriphagus</taxon>
    </lineage>
</organism>
<keyword evidence="2 4" id="KW-0067">ATP-binding</keyword>
<gene>
    <name evidence="4" type="ORF">Ataiwa_06220</name>
</gene>
<dbReference type="EMBL" id="BTPE01000002">
    <property type="protein sequence ID" value="GMQ32350.1"/>
    <property type="molecule type" value="Genomic_DNA"/>
</dbReference>
<evidence type="ECO:0000256" key="1">
    <source>
        <dbReference type="ARBA" id="ARBA00022741"/>
    </source>
</evidence>
<dbReference type="Pfam" id="PF00005">
    <property type="entry name" value="ABC_tran"/>
    <property type="match status" value="2"/>
</dbReference>
<dbReference type="GO" id="GO:0005524">
    <property type="term" value="F:ATP binding"/>
    <property type="evidence" value="ECO:0007669"/>
    <property type="project" value="UniProtKB-KW"/>
</dbReference>
<feature type="domain" description="ABC transporter" evidence="3">
    <location>
        <begin position="277"/>
        <end position="491"/>
    </location>
</feature>
<dbReference type="PANTHER" id="PTHR43158">
    <property type="entry name" value="SKFA PEPTIDE EXPORT ATP-BINDING PROTEIN SKFE"/>
    <property type="match status" value="1"/>
</dbReference>
<evidence type="ECO:0000259" key="3">
    <source>
        <dbReference type="PROSITE" id="PS50893"/>
    </source>
</evidence>
<dbReference type="SUPFAM" id="SSF52540">
    <property type="entry name" value="P-loop containing nucleoside triphosphate hydrolases"/>
    <property type="match status" value="2"/>
</dbReference>
<evidence type="ECO:0000256" key="2">
    <source>
        <dbReference type="ARBA" id="ARBA00022840"/>
    </source>
</evidence>
<dbReference type="InterPro" id="IPR003439">
    <property type="entry name" value="ABC_transporter-like_ATP-bd"/>
</dbReference>
<dbReference type="PROSITE" id="PS50893">
    <property type="entry name" value="ABC_TRANSPORTER_2"/>
    <property type="match status" value="2"/>
</dbReference>
<evidence type="ECO:0000313" key="4">
    <source>
        <dbReference type="EMBL" id="GMQ32350.1"/>
    </source>
</evidence>
<comment type="caution">
    <text evidence="4">The sequence shown here is derived from an EMBL/GenBank/DDBJ whole genome shotgun (WGS) entry which is preliminary data.</text>
</comment>
<feature type="domain" description="ABC transporter" evidence="3">
    <location>
        <begin position="7"/>
        <end position="258"/>
    </location>
</feature>
<reference evidence="4 5" key="1">
    <citation type="submission" date="2023-08" db="EMBL/GenBank/DDBJ databases">
        <title>Draft genome sequence of Algoriphagus taiwanensis.</title>
        <authorList>
            <person name="Takatani N."/>
            <person name="Hosokawa M."/>
            <person name="Sawabe T."/>
        </authorList>
    </citation>
    <scope>NUCLEOTIDE SEQUENCE [LARGE SCALE GENOMIC DNA]</scope>
    <source>
        <strain evidence="4 5">JCM 19755</strain>
    </source>
</reference>
<evidence type="ECO:0000313" key="5">
    <source>
        <dbReference type="Proteomes" id="UP001307705"/>
    </source>
</evidence>
<keyword evidence="5" id="KW-1185">Reference proteome</keyword>
<accession>A0ABQ6PYI2</accession>